<dbReference type="PANTHER" id="PTHR35862:SF1">
    <property type="entry name" value="FELS-2 PROPHAGE PROTEIN"/>
    <property type="match status" value="1"/>
</dbReference>
<dbReference type="RefSeq" id="WP_038066153.1">
    <property type="nucleotide sequence ID" value="NZ_FOVB01000002.1"/>
</dbReference>
<dbReference type="Pfam" id="PF26078">
    <property type="entry name" value="Baseplate_J_M"/>
    <property type="match status" value="1"/>
</dbReference>
<dbReference type="InterPro" id="IPR058530">
    <property type="entry name" value="Baseplate_J-like_C"/>
</dbReference>
<dbReference type="InterPro" id="IPR058531">
    <property type="entry name" value="Baseplate_J_M"/>
</dbReference>
<evidence type="ECO:0000313" key="3">
    <source>
        <dbReference type="EMBL" id="KEP69632.1"/>
    </source>
</evidence>
<dbReference type="Proteomes" id="UP000027725">
    <property type="component" value="Unassembled WGS sequence"/>
</dbReference>
<dbReference type="Pfam" id="PF26079">
    <property type="entry name" value="Baseplate_J_C"/>
    <property type="match status" value="1"/>
</dbReference>
<evidence type="ECO:0000259" key="2">
    <source>
        <dbReference type="Pfam" id="PF26079"/>
    </source>
</evidence>
<dbReference type="AlphaFoldDB" id="A0A074U4Q7"/>
<accession>A0A074U4Q7</accession>
<sequence>MSRFAALDLTTLPDPSAIGVLDFDAILEARLVELEAQLTDVFEASKVSEIMALARNIAASPMRYLTEAAAARELYLENRINAALRSVFLSTARGDDLDQIGANRGVVRKVLDDSDPDTPVLESDAAFRARIQLVIEAWSPHGTEGSYVYWALEADDRVVDVAVYGPNHGLDPPIPPAEPKMVVLSSAGDGTADAALLDAVFAHCTTDKRRPVADKLSVVSAQIVPYAIEAVLYVTTPETASAVQASAQAAAEAFVNGRIRIGRKLYRTSIAAALNVQGVVDVELISPAADVDIGPFEAPHCTGITVTLQSITGGWRDV</sequence>
<dbReference type="EMBL" id="JHEH01000012">
    <property type="protein sequence ID" value="KEP69632.1"/>
    <property type="molecule type" value="Genomic_DNA"/>
</dbReference>
<comment type="caution">
    <text evidence="3">The sequence shown here is derived from an EMBL/GenBank/DDBJ whole genome shotgun (WGS) entry which is preliminary data.</text>
</comment>
<dbReference type="InterPro" id="IPR014507">
    <property type="entry name" value="Baseplate_assembly_J_pred"/>
</dbReference>
<dbReference type="eggNOG" id="COG3948">
    <property type="taxonomic scope" value="Bacteria"/>
</dbReference>
<dbReference type="STRING" id="1185766.SAMN05216224_102725"/>
<evidence type="ECO:0000259" key="1">
    <source>
        <dbReference type="Pfam" id="PF26078"/>
    </source>
</evidence>
<evidence type="ECO:0000313" key="4">
    <source>
        <dbReference type="Proteomes" id="UP000027725"/>
    </source>
</evidence>
<dbReference type="InterPro" id="IPR052726">
    <property type="entry name" value="Phage_Baseplate_Hub"/>
</dbReference>
<dbReference type="OrthoDB" id="9793802at2"/>
<reference evidence="3 4" key="1">
    <citation type="submission" date="2014-03" db="EMBL/GenBank/DDBJ databases">
        <title>The draft genome sequence of Thioclava dalianensis DLFJ1-1.</title>
        <authorList>
            <person name="Lai Q."/>
            <person name="Shao Z."/>
        </authorList>
    </citation>
    <scope>NUCLEOTIDE SEQUENCE [LARGE SCALE GENOMIC DNA]</scope>
    <source>
        <strain evidence="3 4">DLFJ1-1</strain>
    </source>
</reference>
<name>A0A074U4Q7_9RHOB</name>
<organism evidence="3 4">
    <name type="scientific">Thioclava dalianensis</name>
    <dbReference type="NCBI Taxonomy" id="1185766"/>
    <lineage>
        <taxon>Bacteria</taxon>
        <taxon>Pseudomonadati</taxon>
        <taxon>Pseudomonadota</taxon>
        <taxon>Alphaproteobacteria</taxon>
        <taxon>Rhodobacterales</taxon>
        <taxon>Paracoccaceae</taxon>
        <taxon>Thioclava</taxon>
    </lineage>
</organism>
<dbReference type="PIRSF" id="PIRSF020481">
    <property type="entry name" value="BAP"/>
    <property type="match status" value="1"/>
</dbReference>
<keyword evidence="4" id="KW-1185">Reference proteome</keyword>
<proteinExistence type="predicted"/>
<protein>
    <submittedName>
        <fullName evidence="3">Baseplate assembly protein J</fullName>
    </submittedName>
</protein>
<dbReference type="PANTHER" id="PTHR35862">
    <property type="entry name" value="FELS-2 PROPHAGE PROTEIN"/>
    <property type="match status" value="1"/>
</dbReference>
<feature type="domain" description="Baseplate J-like C-terminal" evidence="2">
    <location>
        <begin position="227"/>
        <end position="307"/>
    </location>
</feature>
<gene>
    <name evidence="3" type="ORF">DL1_03315</name>
</gene>
<feature type="domain" description="Baseplate J-like central" evidence="1">
    <location>
        <begin position="142"/>
        <end position="219"/>
    </location>
</feature>